<dbReference type="AlphaFoldDB" id="A0A076F5J0"/>
<sequence>MDFSTLLSKSAAQFSGNVAVWCDGREQTYAQLYERASRLANALADRGLNKGDRVALLSANAFETTEQIAALALGGFVRAGLYSHETGEVNAYLTDLVDARVLIVHTSLYESIAPQVPGLDKLEEVLVFGGEGPEGTTSYEDALANASGTPPTTIVRPEDLHVIRFSAGTTGRPKGIVHTMQRWLDNNNEYRWVTPQIDERDAYLAAGQLTHAAVLWLWPILQVGGRIIVMPAFEPGRALELIEQQRATVTLVVPTMISALLAHPDIDTRDLSSLRCLNYAASPIAERTMERALQKFGQVLYQLYAQSECITATMLQPHQHTEKYMRSVGRATPNAEVTIVDPAGKPLPAGEIGEIAVRAPGQMNELWKNPGANAERHLPDGRLLTRDMGYLDEDGFLYLADRKEDMIISGGYNIWPAELENTVSSHDAVREVCVVGVPHDKWGETPRAFVVLEPGAEVTEQELIEVTRQAVGSVKKITSVAFVDDLPKSGVGKILRREVKKTYWEGHERAIGGA</sequence>
<dbReference type="Proteomes" id="UP000028488">
    <property type="component" value="Plasmid pPDG2"/>
</dbReference>
<dbReference type="GO" id="GO:0016405">
    <property type="term" value="F:CoA-ligase activity"/>
    <property type="evidence" value="ECO:0007669"/>
    <property type="project" value="TreeGrafter"/>
</dbReference>
<dbReference type="InterPro" id="IPR025110">
    <property type="entry name" value="AMP-bd_C"/>
</dbReference>
<proteinExistence type="predicted"/>
<dbReference type="RefSeq" id="WP_158461427.1">
    <property type="nucleotide sequence ID" value="NZ_CP008949.1"/>
</dbReference>
<dbReference type="Pfam" id="PF13193">
    <property type="entry name" value="AMP-binding_C"/>
    <property type="match status" value="1"/>
</dbReference>
<dbReference type="InterPro" id="IPR045851">
    <property type="entry name" value="AMP-bd_C_sf"/>
</dbReference>
<dbReference type="EMBL" id="CP008949">
    <property type="protein sequence ID" value="AII10939.1"/>
    <property type="molecule type" value="Genomic_DNA"/>
</dbReference>
<gene>
    <name evidence="3" type="ORF">EP51_43235</name>
</gene>
<dbReference type="PROSITE" id="PS00455">
    <property type="entry name" value="AMP_BINDING"/>
    <property type="match status" value="1"/>
</dbReference>
<evidence type="ECO:0000259" key="2">
    <source>
        <dbReference type="Pfam" id="PF13193"/>
    </source>
</evidence>
<name>A0A076F5J0_RHOOP</name>
<dbReference type="InterPro" id="IPR000873">
    <property type="entry name" value="AMP-dep_synth/lig_dom"/>
</dbReference>
<reference evidence="3 4" key="1">
    <citation type="submission" date="2014-07" db="EMBL/GenBank/DDBJ databases">
        <title>Genome Sequence of Rhodococcus opacus Strain R7, a Biodegrader of Mono- and Polycyclic Aromatic Hydrocarbons.</title>
        <authorList>
            <person name="Di Gennaro P."/>
            <person name="Zampolli J."/>
            <person name="Presti I."/>
            <person name="Cappelletti M."/>
            <person name="D'Ursi P."/>
            <person name="Orro A."/>
            <person name="Mezzelani A."/>
            <person name="Milanesi L."/>
        </authorList>
    </citation>
    <scope>NUCLEOTIDE SEQUENCE [LARGE SCALE GENOMIC DNA]</scope>
    <source>
        <strain evidence="3 4">R7</strain>
        <plasmid evidence="3">pPDG2</plasmid>
    </source>
</reference>
<dbReference type="SUPFAM" id="SSF56801">
    <property type="entry name" value="Acetyl-CoA synthetase-like"/>
    <property type="match status" value="1"/>
</dbReference>
<dbReference type="Pfam" id="PF00501">
    <property type="entry name" value="AMP-binding"/>
    <property type="match status" value="1"/>
</dbReference>
<organism evidence="3 4">
    <name type="scientific">Rhodococcus opacus</name>
    <name type="common">Nocardia opaca</name>
    <dbReference type="NCBI Taxonomy" id="37919"/>
    <lineage>
        <taxon>Bacteria</taxon>
        <taxon>Bacillati</taxon>
        <taxon>Actinomycetota</taxon>
        <taxon>Actinomycetes</taxon>
        <taxon>Mycobacteriales</taxon>
        <taxon>Nocardiaceae</taxon>
        <taxon>Rhodococcus</taxon>
    </lineage>
</organism>
<evidence type="ECO:0000313" key="3">
    <source>
        <dbReference type="EMBL" id="AII10939.1"/>
    </source>
</evidence>
<keyword evidence="3" id="KW-0614">Plasmid</keyword>
<evidence type="ECO:0000313" key="4">
    <source>
        <dbReference type="Proteomes" id="UP000028488"/>
    </source>
</evidence>
<dbReference type="PANTHER" id="PTHR24096:SF267">
    <property type="entry name" value="MALONATE--COA LIGASE ACSF3, MITOCHONDRIAL"/>
    <property type="match status" value="1"/>
</dbReference>
<accession>A0A076F5J0</accession>
<feature type="domain" description="AMP-binding enzyme C-terminal" evidence="2">
    <location>
        <begin position="418"/>
        <end position="493"/>
    </location>
</feature>
<dbReference type="InterPro" id="IPR020845">
    <property type="entry name" value="AMP-binding_CS"/>
</dbReference>
<dbReference type="PANTHER" id="PTHR24096">
    <property type="entry name" value="LONG-CHAIN-FATTY-ACID--COA LIGASE"/>
    <property type="match status" value="1"/>
</dbReference>
<evidence type="ECO:0008006" key="5">
    <source>
        <dbReference type="Google" id="ProtNLM"/>
    </source>
</evidence>
<dbReference type="Gene3D" id="3.40.50.12780">
    <property type="entry name" value="N-terminal domain of ligase-like"/>
    <property type="match status" value="1"/>
</dbReference>
<feature type="domain" description="AMP-dependent synthetase/ligase" evidence="1">
    <location>
        <begin position="8"/>
        <end position="367"/>
    </location>
</feature>
<evidence type="ECO:0000259" key="1">
    <source>
        <dbReference type="Pfam" id="PF00501"/>
    </source>
</evidence>
<dbReference type="Gene3D" id="3.30.300.30">
    <property type="match status" value="1"/>
</dbReference>
<protein>
    <recommendedName>
        <fullName evidence="5">AMP-dependent synthetase</fullName>
    </recommendedName>
</protein>
<geneLocation type="plasmid" evidence="3 4">
    <name>pPDG2</name>
</geneLocation>
<dbReference type="InterPro" id="IPR042099">
    <property type="entry name" value="ANL_N_sf"/>
</dbReference>